<keyword evidence="3" id="KW-1185">Reference proteome</keyword>
<reference evidence="2" key="1">
    <citation type="journal article" date="2021" name="Microb. Physiol.">
        <title>Proteogenomic Insights into the Physiology of Marine, Sulfate-Reducing, Filamentous Desulfonema limicola and Desulfonema magnum.</title>
        <authorList>
            <person name="Schnaars V."/>
            <person name="Wohlbrand L."/>
            <person name="Scheve S."/>
            <person name="Hinrichs C."/>
            <person name="Reinhardt R."/>
            <person name="Rabus R."/>
        </authorList>
    </citation>
    <scope>NUCLEOTIDE SEQUENCE</scope>
    <source>
        <strain evidence="2">4be13</strain>
    </source>
</reference>
<dbReference type="SUPFAM" id="SSF88723">
    <property type="entry name" value="PIN domain-like"/>
    <property type="match status" value="1"/>
</dbReference>
<dbReference type="AlphaFoldDB" id="A0A975BN19"/>
<proteinExistence type="predicted"/>
<dbReference type="KEGG" id="dmm:dnm_043190"/>
<dbReference type="InterPro" id="IPR002716">
    <property type="entry name" value="PIN_dom"/>
</dbReference>
<evidence type="ECO:0000313" key="3">
    <source>
        <dbReference type="Proteomes" id="UP000663722"/>
    </source>
</evidence>
<evidence type="ECO:0000259" key="1">
    <source>
        <dbReference type="Pfam" id="PF01850"/>
    </source>
</evidence>
<dbReference type="RefSeq" id="WP_207683113.1">
    <property type="nucleotide sequence ID" value="NZ_CP061800.1"/>
</dbReference>
<organism evidence="2 3">
    <name type="scientific">Desulfonema magnum</name>
    <dbReference type="NCBI Taxonomy" id="45655"/>
    <lineage>
        <taxon>Bacteria</taxon>
        <taxon>Pseudomonadati</taxon>
        <taxon>Thermodesulfobacteriota</taxon>
        <taxon>Desulfobacteria</taxon>
        <taxon>Desulfobacterales</taxon>
        <taxon>Desulfococcaceae</taxon>
        <taxon>Desulfonema</taxon>
    </lineage>
</organism>
<dbReference type="EMBL" id="CP061800">
    <property type="protein sequence ID" value="QTA88277.1"/>
    <property type="molecule type" value="Genomic_DNA"/>
</dbReference>
<gene>
    <name evidence="2" type="ORF">dnm_043190</name>
</gene>
<dbReference type="Proteomes" id="UP000663722">
    <property type="component" value="Chromosome"/>
</dbReference>
<name>A0A975BN19_9BACT</name>
<sequence>MNRYVTDSHALIWHLQNLPNLSARVRQIFSQIDGGAATAVIPTIVPVEMIYLAEKRRIPGNLLSAVLNFIGTNSVNYELAPLDFSVVSSMRQISRSVVPDMPDRIIAATALALDLPLLSRDSAISNLSEIEVIW</sequence>
<protein>
    <submittedName>
        <fullName evidence="2">PIN domain-containing protein</fullName>
    </submittedName>
</protein>
<dbReference type="InterPro" id="IPR029060">
    <property type="entry name" value="PIN-like_dom_sf"/>
</dbReference>
<dbReference type="Gene3D" id="3.40.50.1010">
    <property type="entry name" value="5'-nuclease"/>
    <property type="match status" value="1"/>
</dbReference>
<feature type="domain" description="PIN" evidence="1">
    <location>
        <begin position="4"/>
        <end position="127"/>
    </location>
</feature>
<accession>A0A975BN19</accession>
<evidence type="ECO:0000313" key="2">
    <source>
        <dbReference type="EMBL" id="QTA88277.1"/>
    </source>
</evidence>
<dbReference type="Pfam" id="PF01850">
    <property type="entry name" value="PIN"/>
    <property type="match status" value="1"/>
</dbReference>